<keyword evidence="3" id="KW-1185">Reference proteome</keyword>
<gene>
    <name evidence="2" type="ORF">TSOC_007456</name>
</gene>
<dbReference type="EMBL" id="PGGS01000252">
    <property type="protein sequence ID" value="PNH06191.1"/>
    <property type="molecule type" value="Genomic_DNA"/>
</dbReference>
<evidence type="ECO:0000313" key="2">
    <source>
        <dbReference type="EMBL" id="PNH06191.1"/>
    </source>
</evidence>
<dbReference type="OrthoDB" id="417796at2759"/>
<dbReference type="Proteomes" id="UP000236333">
    <property type="component" value="Unassembled WGS sequence"/>
</dbReference>
<feature type="region of interest" description="Disordered" evidence="1">
    <location>
        <begin position="58"/>
        <end position="87"/>
    </location>
</feature>
<sequence>MPQDTPVWDAPRQSVSPRVGDSDCKDVQLLLHFKYCAACLHGEFQGKMPSLVKCGACGKNPRTQSNGERGSWQGTKVPGKSHDHTGN</sequence>
<proteinExistence type="predicted"/>
<protein>
    <submittedName>
        <fullName evidence="2">Uncharacterized protein</fullName>
    </submittedName>
</protein>
<feature type="compositionally biased region" description="Polar residues" evidence="1">
    <location>
        <begin position="61"/>
        <end position="74"/>
    </location>
</feature>
<evidence type="ECO:0000256" key="1">
    <source>
        <dbReference type="SAM" id="MobiDB-lite"/>
    </source>
</evidence>
<feature type="region of interest" description="Disordered" evidence="1">
    <location>
        <begin position="1"/>
        <end position="21"/>
    </location>
</feature>
<comment type="caution">
    <text evidence="2">The sequence shown here is derived from an EMBL/GenBank/DDBJ whole genome shotgun (WGS) entry which is preliminary data.</text>
</comment>
<evidence type="ECO:0000313" key="3">
    <source>
        <dbReference type="Proteomes" id="UP000236333"/>
    </source>
</evidence>
<name>A0A2J8A0Y5_9CHLO</name>
<reference evidence="2 3" key="1">
    <citation type="journal article" date="2017" name="Mol. Biol. Evol.">
        <title>The 4-celled Tetrabaena socialis nuclear genome reveals the essential components for genetic control of cell number at the origin of multicellularity in the volvocine lineage.</title>
        <authorList>
            <person name="Featherston J."/>
            <person name="Arakaki Y."/>
            <person name="Hanschen E.R."/>
            <person name="Ferris P.J."/>
            <person name="Michod R.E."/>
            <person name="Olson B.J.S.C."/>
            <person name="Nozaki H."/>
            <person name="Durand P.M."/>
        </authorList>
    </citation>
    <scope>NUCLEOTIDE SEQUENCE [LARGE SCALE GENOMIC DNA]</scope>
    <source>
        <strain evidence="2 3">NIES-571</strain>
    </source>
</reference>
<accession>A0A2J8A0Y5</accession>
<dbReference type="AlphaFoldDB" id="A0A2J8A0Y5"/>
<organism evidence="2 3">
    <name type="scientific">Tetrabaena socialis</name>
    <dbReference type="NCBI Taxonomy" id="47790"/>
    <lineage>
        <taxon>Eukaryota</taxon>
        <taxon>Viridiplantae</taxon>
        <taxon>Chlorophyta</taxon>
        <taxon>core chlorophytes</taxon>
        <taxon>Chlorophyceae</taxon>
        <taxon>CS clade</taxon>
        <taxon>Chlamydomonadales</taxon>
        <taxon>Tetrabaenaceae</taxon>
        <taxon>Tetrabaena</taxon>
    </lineage>
</organism>